<sequence length="255" mass="29706">MHRINSAVKDDNKIVDAEIGSIHAVSLVEQAVCQDEDQRDIEEMKFMLQKLLKDQQEMTENLNLHLDFLCKEVNGILKSLDTRVKMVYTQASQTEEASHTDFAARHPHPLTLVRIRPNDVDRQQAERIDRQHHERIDRQEHGSIDRQEQQRIDRFPSTPYRVRLPNLDAHRLNATQNSSQTSVCLGTTEQISQQTEDATEKEHSTLAETSLVEIDQHQRDGYEHVMEVQATKEGVQLWGKDQEEEEEEEEKEYKC</sequence>
<organism evidence="1 2">
    <name type="scientific">Brassica carinata</name>
    <name type="common">Ethiopian mustard</name>
    <name type="synonym">Abyssinian cabbage</name>
    <dbReference type="NCBI Taxonomy" id="52824"/>
    <lineage>
        <taxon>Eukaryota</taxon>
        <taxon>Viridiplantae</taxon>
        <taxon>Streptophyta</taxon>
        <taxon>Embryophyta</taxon>
        <taxon>Tracheophyta</taxon>
        <taxon>Spermatophyta</taxon>
        <taxon>Magnoliopsida</taxon>
        <taxon>eudicotyledons</taxon>
        <taxon>Gunneridae</taxon>
        <taxon>Pentapetalae</taxon>
        <taxon>rosids</taxon>
        <taxon>malvids</taxon>
        <taxon>Brassicales</taxon>
        <taxon>Brassicaceae</taxon>
        <taxon>Brassiceae</taxon>
        <taxon>Brassica</taxon>
    </lineage>
</organism>
<proteinExistence type="predicted"/>
<evidence type="ECO:0000313" key="1">
    <source>
        <dbReference type="EMBL" id="KAG2307030.1"/>
    </source>
</evidence>
<dbReference type="OrthoDB" id="10543116at2759"/>
<evidence type="ECO:0000313" key="2">
    <source>
        <dbReference type="Proteomes" id="UP000886595"/>
    </source>
</evidence>
<dbReference type="Proteomes" id="UP000886595">
    <property type="component" value="Unassembled WGS sequence"/>
</dbReference>
<gene>
    <name evidence="1" type="ORF">Bca52824_026778</name>
</gene>
<reference evidence="1 2" key="1">
    <citation type="submission" date="2020-02" db="EMBL/GenBank/DDBJ databases">
        <authorList>
            <person name="Ma Q."/>
            <person name="Huang Y."/>
            <person name="Song X."/>
            <person name="Pei D."/>
        </authorList>
    </citation>
    <scope>NUCLEOTIDE SEQUENCE [LARGE SCALE GENOMIC DNA]</scope>
    <source>
        <strain evidence="1">Sxm20200214</strain>
        <tissue evidence="1">Leaf</tissue>
    </source>
</reference>
<protein>
    <submittedName>
        <fullName evidence="1">Uncharacterized protein</fullName>
    </submittedName>
</protein>
<dbReference type="EMBL" id="JAAMPC010000006">
    <property type="protein sequence ID" value="KAG2307030.1"/>
    <property type="molecule type" value="Genomic_DNA"/>
</dbReference>
<dbReference type="AlphaFoldDB" id="A0A8X7SK49"/>
<comment type="caution">
    <text evidence="1">The sequence shown here is derived from an EMBL/GenBank/DDBJ whole genome shotgun (WGS) entry which is preliminary data.</text>
</comment>
<keyword evidence="2" id="KW-1185">Reference proteome</keyword>
<name>A0A8X7SK49_BRACI</name>
<accession>A0A8X7SK49</accession>